<gene>
    <name evidence="7" type="ORF">A4A58_15895</name>
</gene>
<protein>
    <recommendedName>
        <fullName evidence="6">Aldehyde dehydrogenase domain-containing protein</fullName>
    </recommendedName>
</protein>
<accession>A0A163XR98</accession>
<dbReference type="FunFam" id="3.40.605.10:FF:000007">
    <property type="entry name" value="NAD/NADP-dependent betaine aldehyde dehydrogenase"/>
    <property type="match status" value="1"/>
</dbReference>
<evidence type="ECO:0000259" key="6">
    <source>
        <dbReference type="Pfam" id="PF00171"/>
    </source>
</evidence>
<dbReference type="FunFam" id="3.40.309.10:FF:000012">
    <property type="entry name" value="Betaine aldehyde dehydrogenase"/>
    <property type="match status" value="1"/>
</dbReference>
<keyword evidence="2 5" id="KW-0560">Oxidoreductase</keyword>
<dbReference type="AlphaFoldDB" id="A0A163XR98"/>
<evidence type="ECO:0000256" key="3">
    <source>
        <dbReference type="ARBA" id="ARBA00023097"/>
    </source>
</evidence>
<dbReference type="InterPro" id="IPR015590">
    <property type="entry name" value="Aldehyde_DH_dom"/>
</dbReference>
<feature type="domain" description="Aldehyde dehydrogenase" evidence="6">
    <location>
        <begin position="20"/>
        <end position="478"/>
    </location>
</feature>
<dbReference type="PROSITE" id="PS00687">
    <property type="entry name" value="ALDEHYDE_DEHYDR_GLU"/>
    <property type="match status" value="1"/>
</dbReference>
<dbReference type="GO" id="GO:0016620">
    <property type="term" value="F:oxidoreductase activity, acting on the aldehyde or oxo group of donors, NAD or NADP as acceptor"/>
    <property type="evidence" value="ECO:0007669"/>
    <property type="project" value="InterPro"/>
</dbReference>
<reference evidence="7 8" key="1">
    <citation type="submission" date="2016-03" db="EMBL/GenBank/DDBJ databases">
        <title>Microsymbionts genomes from the relict species Vavilovia formosa (Stev.) Fed.</title>
        <authorList>
            <person name="Kopat V."/>
            <person name="Chirak E."/>
            <person name="Kimeklis A."/>
            <person name="Andronov E."/>
        </authorList>
    </citation>
    <scope>NUCLEOTIDE SEQUENCE [LARGE SCALE GENOMIC DNA]</scope>
    <source>
        <strain evidence="7 8">Vaf07</strain>
    </source>
</reference>
<proteinExistence type="inferred from homology"/>
<dbReference type="Pfam" id="PF00171">
    <property type="entry name" value="Aldedh"/>
    <property type="match status" value="1"/>
</dbReference>
<evidence type="ECO:0000313" key="7">
    <source>
        <dbReference type="EMBL" id="KZD21250.1"/>
    </source>
</evidence>
<dbReference type="EMBL" id="LVYV01000053">
    <property type="protein sequence ID" value="KZD21250.1"/>
    <property type="molecule type" value="Genomic_DNA"/>
</dbReference>
<dbReference type="InterPro" id="IPR029510">
    <property type="entry name" value="Ald_DH_CS_GLU"/>
</dbReference>
<dbReference type="InterPro" id="IPR016162">
    <property type="entry name" value="Ald_DH_N"/>
</dbReference>
<evidence type="ECO:0000256" key="5">
    <source>
        <dbReference type="RuleBase" id="RU003345"/>
    </source>
</evidence>
<feature type="active site" evidence="4">
    <location>
        <position position="251"/>
    </location>
</feature>
<dbReference type="STRING" id="943830.A4A58_15895"/>
<dbReference type="Gene3D" id="3.40.605.10">
    <property type="entry name" value="Aldehyde Dehydrogenase, Chain A, domain 1"/>
    <property type="match status" value="1"/>
</dbReference>
<dbReference type="CDD" id="cd07114">
    <property type="entry name" value="ALDH_DhaS"/>
    <property type="match status" value="1"/>
</dbReference>
<comment type="similarity">
    <text evidence="1 5">Belongs to the aldehyde dehydrogenase family.</text>
</comment>
<keyword evidence="8" id="KW-1185">Reference proteome</keyword>
<dbReference type="InterPro" id="IPR016163">
    <property type="entry name" value="Ald_DH_C"/>
</dbReference>
<dbReference type="InterPro" id="IPR016161">
    <property type="entry name" value="Ald_DH/histidinol_DH"/>
</dbReference>
<organism evidence="7 8">
    <name type="scientific">Tardiphaga robiniae</name>
    <dbReference type="NCBI Taxonomy" id="943830"/>
    <lineage>
        <taxon>Bacteria</taxon>
        <taxon>Pseudomonadati</taxon>
        <taxon>Pseudomonadota</taxon>
        <taxon>Alphaproteobacteria</taxon>
        <taxon>Hyphomicrobiales</taxon>
        <taxon>Nitrobacteraceae</taxon>
        <taxon>Tardiphaga</taxon>
    </lineage>
</organism>
<comment type="caution">
    <text evidence="7">The sequence shown here is derived from an EMBL/GenBank/DDBJ whole genome shotgun (WGS) entry which is preliminary data.</text>
</comment>
<evidence type="ECO:0000256" key="2">
    <source>
        <dbReference type="ARBA" id="ARBA00023002"/>
    </source>
</evidence>
<name>A0A163XR98_9BRAD</name>
<keyword evidence="3" id="KW-0558">Oxidation</keyword>
<sequence>MMNDGRPFGLYIDGRFQPASTGRTIRIENPKDRSHLADVAEGDETDIDLAIDAAERAGKIWAATPGAVRGDIMHRAGELLAKELPDLVTIEVDQIGRARREMTAQLGRLPEWFRYFGAVARTHEDTVPPFGGKFLNYTRRVPLGVVGHVTPWNHPLLILTKKIAPSMAAGNTMVVKPSELAPITPLLLGDIFKEAGVPDGVYNVVPGYGATAGKALTSSKRIKKIDLTGGTETGKMVASIAGANLTKVAAELGGKAAVIMFDDTPIERGVAAALFASFIATGQTCVQGARLLVQRSVHDAVVAELVRRTNMIRIGNPQDMATQMGPLVSARQRELTERYVKIGLEEGATLAAGGKRPNGKLFENGYYHQPTIFTNVTGSMRIAQEEIFGPVVVVIPFDTEEEAIALSNGTEFGLATSIWTRDVTRAHRVAHRLESGIVWINDHHRIDPCSPWGGFKMSGIGRENGLIAYEEYTQIQNVIVNLSDEPFDWYADDGQEKRYS</sequence>
<evidence type="ECO:0000256" key="1">
    <source>
        <dbReference type="ARBA" id="ARBA00009986"/>
    </source>
</evidence>
<evidence type="ECO:0000313" key="8">
    <source>
        <dbReference type="Proteomes" id="UP000076574"/>
    </source>
</evidence>
<dbReference type="Proteomes" id="UP000076574">
    <property type="component" value="Unassembled WGS sequence"/>
</dbReference>
<dbReference type="SUPFAM" id="SSF53720">
    <property type="entry name" value="ALDH-like"/>
    <property type="match status" value="1"/>
</dbReference>
<dbReference type="Gene3D" id="3.40.309.10">
    <property type="entry name" value="Aldehyde Dehydrogenase, Chain A, domain 2"/>
    <property type="match status" value="1"/>
</dbReference>
<dbReference type="PANTHER" id="PTHR11699">
    <property type="entry name" value="ALDEHYDE DEHYDROGENASE-RELATED"/>
    <property type="match status" value="1"/>
</dbReference>
<evidence type="ECO:0000256" key="4">
    <source>
        <dbReference type="PROSITE-ProRule" id="PRU10007"/>
    </source>
</evidence>